<proteinExistence type="predicted"/>
<sequence length="51" mass="5254">MVAGNYKAAIWRSSFKAAKDRNLVAPATWGQGVDMAVAGAAEDHNDGSCSG</sequence>
<reference evidence="2" key="1">
    <citation type="journal article" date="2019" name="Int. J. Syst. Evol. Microbiol.">
        <title>The Global Catalogue of Microorganisms (GCM) 10K type strain sequencing project: providing services to taxonomists for standard genome sequencing and annotation.</title>
        <authorList>
            <consortium name="The Broad Institute Genomics Platform"/>
            <consortium name="The Broad Institute Genome Sequencing Center for Infectious Disease"/>
            <person name="Wu L."/>
            <person name="Ma J."/>
        </authorList>
    </citation>
    <scope>NUCLEOTIDE SEQUENCE [LARGE SCALE GENOMIC DNA]</scope>
    <source>
        <strain evidence="2">PCU 347</strain>
    </source>
</reference>
<name>A0ABV8TFC3_9ACTN</name>
<keyword evidence="2" id="KW-1185">Reference proteome</keyword>
<protein>
    <submittedName>
        <fullName evidence="1">Uncharacterized protein</fullName>
    </submittedName>
</protein>
<gene>
    <name evidence="1" type="ORF">ACFPC0_15315</name>
</gene>
<organism evidence="1 2">
    <name type="scientific">Streptomyces andamanensis</name>
    <dbReference type="NCBI Taxonomy" id="1565035"/>
    <lineage>
        <taxon>Bacteria</taxon>
        <taxon>Bacillati</taxon>
        <taxon>Actinomycetota</taxon>
        <taxon>Actinomycetes</taxon>
        <taxon>Kitasatosporales</taxon>
        <taxon>Streptomycetaceae</taxon>
        <taxon>Streptomyces</taxon>
    </lineage>
</organism>
<evidence type="ECO:0000313" key="2">
    <source>
        <dbReference type="Proteomes" id="UP001595824"/>
    </source>
</evidence>
<dbReference type="RefSeq" id="WP_381739584.1">
    <property type="nucleotide sequence ID" value="NZ_JBHSDP010000015.1"/>
</dbReference>
<accession>A0ABV8TFC3</accession>
<dbReference type="EMBL" id="JBHSDP010000015">
    <property type="protein sequence ID" value="MFC4329164.1"/>
    <property type="molecule type" value="Genomic_DNA"/>
</dbReference>
<dbReference type="Proteomes" id="UP001595824">
    <property type="component" value="Unassembled WGS sequence"/>
</dbReference>
<evidence type="ECO:0000313" key="1">
    <source>
        <dbReference type="EMBL" id="MFC4329164.1"/>
    </source>
</evidence>
<comment type="caution">
    <text evidence="1">The sequence shown here is derived from an EMBL/GenBank/DDBJ whole genome shotgun (WGS) entry which is preliminary data.</text>
</comment>